<evidence type="ECO:0000313" key="2">
    <source>
        <dbReference type="EMBL" id="GAF09458.1"/>
    </source>
</evidence>
<dbReference type="eggNOG" id="COG0438">
    <property type="taxonomic scope" value="Bacteria"/>
</dbReference>
<dbReference type="GO" id="GO:0016757">
    <property type="term" value="F:glycosyltransferase activity"/>
    <property type="evidence" value="ECO:0007669"/>
    <property type="project" value="InterPro"/>
</dbReference>
<dbReference type="PANTHER" id="PTHR12526">
    <property type="entry name" value="GLYCOSYLTRANSFERASE"/>
    <property type="match status" value="1"/>
</dbReference>
<feature type="domain" description="Glycosyl transferase family 1" evidence="1">
    <location>
        <begin position="168"/>
        <end position="332"/>
    </location>
</feature>
<gene>
    <name evidence="2" type="ORF">JCM16418_3599</name>
</gene>
<keyword evidence="3" id="KW-1185">Reference proteome</keyword>
<evidence type="ECO:0000259" key="1">
    <source>
        <dbReference type="Pfam" id="PF00534"/>
    </source>
</evidence>
<dbReference type="Gene3D" id="3.40.50.2000">
    <property type="entry name" value="Glycogen Phosphorylase B"/>
    <property type="match status" value="1"/>
</dbReference>
<dbReference type="AlphaFoldDB" id="W7YPB2"/>
<dbReference type="PANTHER" id="PTHR12526:SF630">
    <property type="entry name" value="GLYCOSYLTRANSFERASE"/>
    <property type="match status" value="1"/>
</dbReference>
<proteinExistence type="predicted"/>
<dbReference type="STRING" id="1236976.JCM16418_3599"/>
<dbReference type="Pfam" id="PF00534">
    <property type="entry name" value="Glycos_transf_1"/>
    <property type="match status" value="1"/>
</dbReference>
<dbReference type="RefSeq" id="WP_036650999.1">
    <property type="nucleotide sequence ID" value="NZ_BAVZ01000012.1"/>
</dbReference>
<reference evidence="2 3" key="1">
    <citation type="journal article" date="2014" name="Genome Announc.">
        <title>Draft Genome Sequence of Paenibacillus pini JCM 16418T, Isolated from the Rhizosphere of Pine Tree.</title>
        <authorList>
            <person name="Yuki M."/>
            <person name="Oshima K."/>
            <person name="Suda W."/>
            <person name="Oshida Y."/>
            <person name="Kitamura K."/>
            <person name="Iida Y."/>
            <person name="Hattori M."/>
            <person name="Ohkuma M."/>
        </authorList>
    </citation>
    <scope>NUCLEOTIDE SEQUENCE [LARGE SCALE GENOMIC DNA]</scope>
    <source>
        <strain evidence="2 3">JCM 16418</strain>
    </source>
</reference>
<organism evidence="2 3">
    <name type="scientific">Paenibacillus pini JCM 16418</name>
    <dbReference type="NCBI Taxonomy" id="1236976"/>
    <lineage>
        <taxon>Bacteria</taxon>
        <taxon>Bacillati</taxon>
        <taxon>Bacillota</taxon>
        <taxon>Bacilli</taxon>
        <taxon>Bacillales</taxon>
        <taxon>Paenibacillaceae</taxon>
        <taxon>Paenibacillus</taxon>
    </lineage>
</organism>
<dbReference type="SUPFAM" id="SSF53756">
    <property type="entry name" value="UDP-Glycosyltransferase/glycogen phosphorylase"/>
    <property type="match status" value="1"/>
</dbReference>
<dbReference type="EMBL" id="BAVZ01000012">
    <property type="protein sequence ID" value="GAF09458.1"/>
    <property type="molecule type" value="Genomic_DNA"/>
</dbReference>
<sequence>MKVLFTFYNPSGGMETLNRIRSKALIDKGIEAHLLYNFTGEGLRNIKDIRTIVTSDDESVRTLIQQENYDVIVVCSDINMLENISNSSYTGHLIYELQGLGPIEEAKLIVDNYSERILEHADAILYPQTLHLNQLMLSYFPNIPQFSFDDPLDTEHFGYHSYPRKSFPILGWIGRIQANKNWREFLTLGERLMQYCPDLFLWMFVDKTLHDPIEKAAYDLMVTNSPQLSTRLFLYSNIPHDTMADYLSIIGDSGGFLASTSILEGFGYAVAEAMLCRCPVLSTDSDGVRRFVAHNQTGKFYERGNIDEAVAEALSLMQDQNLRTQIIDNAQAHIKREFSTDLYVERFMNMKQHLDYKSPKKL</sequence>
<comment type="caution">
    <text evidence="2">The sequence shown here is derived from an EMBL/GenBank/DDBJ whole genome shotgun (WGS) entry which is preliminary data.</text>
</comment>
<evidence type="ECO:0000313" key="3">
    <source>
        <dbReference type="Proteomes" id="UP000019364"/>
    </source>
</evidence>
<accession>W7YPB2</accession>
<name>W7YPB2_9BACL</name>
<dbReference type="OrthoDB" id="158463at2"/>
<dbReference type="InterPro" id="IPR001296">
    <property type="entry name" value="Glyco_trans_1"/>
</dbReference>
<protein>
    <recommendedName>
        <fullName evidence="1">Glycosyl transferase family 1 domain-containing protein</fullName>
    </recommendedName>
</protein>
<dbReference type="CDD" id="cd03801">
    <property type="entry name" value="GT4_PimA-like"/>
    <property type="match status" value="1"/>
</dbReference>
<dbReference type="Proteomes" id="UP000019364">
    <property type="component" value="Unassembled WGS sequence"/>
</dbReference>